<keyword evidence="3" id="KW-0560">Oxidoreductase</keyword>
<evidence type="ECO:0000256" key="1">
    <source>
        <dbReference type="ARBA" id="ARBA00010617"/>
    </source>
</evidence>
<name>H2YZR3_CIOSA</name>
<dbReference type="Gene3D" id="1.10.630.10">
    <property type="entry name" value="Cytochrome P450"/>
    <property type="match status" value="1"/>
</dbReference>
<comment type="cofactor">
    <cofactor evidence="2">
        <name>heme</name>
        <dbReference type="ChEBI" id="CHEBI:30413"/>
    </cofactor>
</comment>
<keyword evidence="4" id="KW-0472">Membrane</keyword>
<dbReference type="FunCoup" id="H2YZR3">
    <property type="interactions" value="9"/>
</dbReference>
<dbReference type="InterPro" id="IPR050196">
    <property type="entry name" value="Cytochrome_P450_Monoox"/>
</dbReference>
<feature type="binding site" description="axial binding residue" evidence="2">
    <location>
        <position position="477"/>
    </location>
    <ligand>
        <name>heme</name>
        <dbReference type="ChEBI" id="CHEBI:30413"/>
    </ligand>
    <ligandPart>
        <name>Fe</name>
        <dbReference type="ChEBI" id="CHEBI:18248"/>
    </ligandPart>
</feature>
<reference evidence="6" key="1">
    <citation type="submission" date="2003-08" db="EMBL/GenBank/DDBJ databases">
        <authorList>
            <person name="Birren B."/>
            <person name="Nusbaum C."/>
            <person name="Abebe A."/>
            <person name="Abouelleil A."/>
            <person name="Adekoya E."/>
            <person name="Ait-zahra M."/>
            <person name="Allen N."/>
            <person name="Allen T."/>
            <person name="An P."/>
            <person name="Anderson M."/>
            <person name="Anderson S."/>
            <person name="Arachchi H."/>
            <person name="Armbruster J."/>
            <person name="Bachantsang P."/>
            <person name="Baldwin J."/>
            <person name="Barry A."/>
            <person name="Bayul T."/>
            <person name="Blitshsteyn B."/>
            <person name="Bloom T."/>
            <person name="Blye J."/>
            <person name="Boguslavskiy L."/>
            <person name="Borowsky M."/>
            <person name="Boukhgalter B."/>
            <person name="Brunache A."/>
            <person name="Butler J."/>
            <person name="Calixte N."/>
            <person name="Calvo S."/>
            <person name="Camarata J."/>
            <person name="Campo K."/>
            <person name="Chang J."/>
            <person name="Cheshatsang Y."/>
            <person name="Citroen M."/>
            <person name="Collymore A."/>
            <person name="Considine T."/>
            <person name="Cook A."/>
            <person name="Cooke P."/>
            <person name="Corum B."/>
            <person name="Cuomo C."/>
            <person name="David R."/>
            <person name="Dawoe T."/>
            <person name="Degray S."/>
            <person name="Dodge S."/>
            <person name="Dooley K."/>
            <person name="Dorje P."/>
            <person name="Dorjee K."/>
            <person name="Dorris L."/>
            <person name="Duffey N."/>
            <person name="Dupes A."/>
            <person name="Elkins T."/>
            <person name="Engels R."/>
            <person name="Erickson J."/>
            <person name="Farina A."/>
            <person name="Faro S."/>
            <person name="Ferreira P."/>
            <person name="Fischer H."/>
            <person name="Fitzgerald M."/>
            <person name="Foley K."/>
            <person name="Gage D."/>
            <person name="Galagan J."/>
            <person name="Gearin G."/>
            <person name="Gnerre S."/>
            <person name="Gnirke A."/>
            <person name="Goyette A."/>
            <person name="Graham J."/>
            <person name="Grandbois E."/>
            <person name="Gyaltsen K."/>
            <person name="Hafez N."/>
            <person name="Hagopian D."/>
            <person name="Hagos B."/>
            <person name="Hall J."/>
            <person name="Hatcher B."/>
            <person name="Heller A."/>
            <person name="Higgins H."/>
            <person name="Honan T."/>
            <person name="Horn A."/>
            <person name="Houde N."/>
            <person name="Hughes L."/>
            <person name="Hulme W."/>
            <person name="Husby E."/>
            <person name="Iliev I."/>
            <person name="Jaffe D."/>
            <person name="Jones C."/>
            <person name="Kamal M."/>
            <person name="Kamat A."/>
            <person name="Kamvysselis M."/>
            <person name="Karlsson E."/>
            <person name="Kells C."/>
            <person name="Kieu A."/>
            <person name="Kisner P."/>
            <person name="Kodira C."/>
            <person name="Kulbokas E."/>
            <person name="Labutti K."/>
            <person name="Lama D."/>
            <person name="Landers T."/>
            <person name="Leger J."/>
            <person name="Levine S."/>
            <person name="Lewis D."/>
            <person name="Lewis T."/>
            <person name="Lindblad-toh K."/>
            <person name="Liu X."/>
            <person name="Lokyitsang T."/>
            <person name="Lokyitsang Y."/>
            <person name="Lucien O."/>
            <person name="Lui A."/>
            <person name="Ma L.J."/>
            <person name="Mabbitt R."/>
            <person name="Macdonald J."/>
            <person name="Maclean C."/>
            <person name="Major J."/>
            <person name="Manning J."/>
            <person name="Marabella R."/>
            <person name="Maru K."/>
            <person name="Matthews C."/>
            <person name="Mauceli E."/>
            <person name="Mccarthy M."/>
            <person name="Mcdonough S."/>
            <person name="Mcghee T."/>
            <person name="Meldrim J."/>
            <person name="Meneus L."/>
            <person name="Mesirov J."/>
            <person name="Mihalev A."/>
            <person name="Mihova T."/>
            <person name="Mikkelsen T."/>
            <person name="Mlenga V."/>
            <person name="Moru K."/>
            <person name="Mozes J."/>
            <person name="Mulrain L."/>
            <person name="Munson G."/>
            <person name="Naylor J."/>
            <person name="Newes C."/>
            <person name="Nguyen C."/>
            <person name="Nguyen N."/>
            <person name="Nguyen T."/>
            <person name="Nicol R."/>
            <person name="Nielsen C."/>
            <person name="Nizzari M."/>
            <person name="Norbu C."/>
            <person name="Norbu N."/>
            <person name="O'donnell P."/>
            <person name="Okoawo O."/>
            <person name="O'leary S."/>
            <person name="Omotosho B."/>
            <person name="O'neill K."/>
            <person name="Osman S."/>
            <person name="Parker S."/>
            <person name="Perrin D."/>
            <person name="Phunkhang P."/>
            <person name="Piqani B."/>
            <person name="Purcell S."/>
            <person name="Rachupka T."/>
            <person name="Ramasamy U."/>
            <person name="Rameau R."/>
            <person name="Ray V."/>
            <person name="Raymond C."/>
            <person name="Retta R."/>
            <person name="Richardson S."/>
            <person name="Rise C."/>
            <person name="Rodriguez J."/>
            <person name="Rogers J."/>
            <person name="Rogov P."/>
            <person name="Rutman M."/>
            <person name="Schupbach R."/>
            <person name="Seaman C."/>
            <person name="Settipalli S."/>
            <person name="Sharpe T."/>
            <person name="Sheridan J."/>
            <person name="Sherpa N."/>
            <person name="Shi J."/>
            <person name="Smirnov S."/>
            <person name="Smith C."/>
            <person name="Sougnez C."/>
            <person name="Spencer B."/>
            <person name="Stalker J."/>
            <person name="Stange-thomann N."/>
            <person name="Stavropoulos S."/>
            <person name="Stetson K."/>
            <person name="Stone C."/>
            <person name="Stone S."/>
            <person name="Stubbs M."/>
            <person name="Talamas J."/>
            <person name="Tchuinga P."/>
            <person name="Tenzing P."/>
            <person name="Tesfaye S."/>
            <person name="Theodore J."/>
            <person name="Thoulutsang Y."/>
            <person name="Topham K."/>
            <person name="Towey S."/>
            <person name="Tsamla T."/>
            <person name="Tsomo N."/>
            <person name="Vallee D."/>
            <person name="Vassiliev H."/>
            <person name="Venkataraman V."/>
            <person name="Vinson J."/>
            <person name="Vo A."/>
            <person name="Wade C."/>
            <person name="Wang S."/>
            <person name="Wangchuk T."/>
            <person name="Wangdi T."/>
            <person name="Whittaker C."/>
            <person name="Wilkinson J."/>
            <person name="Wu Y."/>
            <person name="Wyman D."/>
            <person name="Yadav S."/>
            <person name="Yang S."/>
            <person name="Yang X."/>
            <person name="Yeager S."/>
            <person name="Yee E."/>
            <person name="Young G."/>
            <person name="Zainoun J."/>
            <person name="Zembeck L."/>
            <person name="Zimmer A."/>
            <person name="Zody M."/>
            <person name="Lander E."/>
        </authorList>
    </citation>
    <scope>NUCLEOTIDE SEQUENCE [LARGE SCALE GENOMIC DNA]</scope>
</reference>
<keyword evidence="4" id="KW-1133">Transmembrane helix</keyword>
<keyword evidence="3" id="KW-0503">Monooxygenase</keyword>
<dbReference type="GeneTree" id="ENSGT00940000161527"/>
<evidence type="ECO:0000313" key="5">
    <source>
        <dbReference type="Ensembl" id="ENSCSAVP00000010825.1"/>
    </source>
</evidence>
<dbReference type="GO" id="GO:0020037">
    <property type="term" value="F:heme binding"/>
    <property type="evidence" value="ECO:0007669"/>
    <property type="project" value="InterPro"/>
</dbReference>
<dbReference type="AlphaFoldDB" id="H2YZR3"/>
<organism evidence="5 6">
    <name type="scientific">Ciona savignyi</name>
    <name type="common">Pacific transparent sea squirt</name>
    <dbReference type="NCBI Taxonomy" id="51511"/>
    <lineage>
        <taxon>Eukaryota</taxon>
        <taxon>Metazoa</taxon>
        <taxon>Chordata</taxon>
        <taxon>Tunicata</taxon>
        <taxon>Ascidiacea</taxon>
        <taxon>Phlebobranchia</taxon>
        <taxon>Cionidae</taxon>
        <taxon>Ciona</taxon>
    </lineage>
</organism>
<dbReference type="InterPro" id="IPR036396">
    <property type="entry name" value="Cyt_P450_sf"/>
</dbReference>
<dbReference type="InterPro" id="IPR001128">
    <property type="entry name" value="Cyt_P450"/>
</dbReference>
<keyword evidence="6" id="KW-1185">Reference proteome</keyword>
<keyword evidence="2 3" id="KW-0349">Heme</keyword>
<dbReference type="Proteomes" id="UP000007875">
    <property type="component" value="Unassembled WGS sequence"/>
</dbReference>
<dbReference type="STRING" id="51511.ENSCSAVP00000010825"/>
<protein>
    <submittedName>
        <fullName evidence="5">Uncharacterized protein</fullName>
    </submittedName>
</protein>
<dbReference type="PRINTS" id="PR00463">
    <property type="entry name" value="EP450I"/>
</dbReference>
<keyword evidence="2 3" id="KW-0479">Metal-binding</keyword>
<keyword evidence="2 3" id="KW-0408">Iron</keyword>
<comment type="similarity">
    <text evidence="1 3">Belongs to the cytochrome P450 family.</text>
</comment>
<dbReference type="OMA" id="KETHYIK"/>
<dbReference type="CDD" id="cd20659">
    <property type="entry name" value="CYP4B_4F-like"/>
    <property type="match status" value="1"/>
</dbReference>
<dbReference type="Ensembl" id="ENSCSAVT00000010956.1">
    <property type="protein sequence ID" value="ENSCSAVP00000010825.1"/>
    <property type="gene ID" value="ENSCSAVG00000006350.1"/>
</dbReference>
<dbReference type="InterPro" id="IPR017972">
    <property type="entry name" value="Cyt_P450_CS"/>
</dbReference>
<dbReference type="GO" id="GO:0016705">
    <property type="term" value="F:oxidoreductase activity, acting on paired donors, with incorporation or reduction of molecular oxygen"/>
    <property type="evidence" value="ECO:0007669"/>
    <property type="project" value="InterPro"/>
</dbReference>
<dbReference type="InParanoid" id="H2YZR3"/>
<evidence type="ECO:0000256" key="2">
    <source>
        <dbReference type="PIRSR" id="PIRSR602401-1"/>
    </source>
</evidence>
<sequence>LTYATFQKQGFLLPSIVSEIVLLILLAAITKLFIIPTVKRYNLGLKYSKQLSCPPTHWLWGHLSRYPLNHEGVLQRMRDTAQYAATFVCWLGPFKYWLEFQHPTSCAVLANSSAPKAPMLYEYLRPWIGDGLLLSSGNKWKRNRRLLTPAFHFEILKPYTQIFNKTSTAMLNKWSKHAGQSYDIYGDVSNMAFSAMMQCTMSTELESNQEEGLGITSVRVHELTEIIIKRINFPLLMVDWIFNLTPSGRRFWKLVDFVHKTSEAIIEGRRTELNQRNKSDNLEPLNITGVSQFKKRGTKHLDFLDILLQTRDEDGNGLTQQEIRDEVDTFLFGGHDTIASGLSWCLYNLATHPDYQERCRQELVDVVGDNELIEWDDLPKLNYLAMCIKESLRLFPPAFGVGRVLNEDLTIKDKYATCQNVTAVAGTTALLQITALHRNPHVWENPEVYDPERFSADNMKGRHPMAFLSFSAGPRNCIGRTFAMNEMRVVIGQTLRKYELWCDRDTPEPRMKPNLILRSSNGIHIKFKPL</sequence>
<proteinExistence type="inferred from homology"/>
<dbReference type="GO" id="GO:0004497">
    <property type="term" value="F:monooxygenase activity"/>
    <property type="evidence" value="ECO:0007669"/>
    <property type="project" value="UniProtKB-KW"/>
</dbReference>
<reference evidence="5" key="2">
    <citation type="submission" date="2025-08" db="UniProtKB">
        <authorList>
            <consortium name="Ensembl"/>
        </authorList>
    </citation>
    <scope>IDENTIFICATION</scope>
</reference>
<reference evidence="5" key="3">
    <citation type="submission" date="2025-09" db="UniProtKB">
        <authorList>
            <consortium name="Ensembl"/>
        </authorList>
    </citation>
    <scope>IDENTIFICATION</scope>
</reference>
<dbReference type="eggNOG" id="KOG0157">
    <property type="taxonomic scope" value="Eukaryota"/>
</dbReference>
<dbReference type="SUPFAM" id="SSF48264">
    <property type="entry name" value="Cytochrome P450"/>
    <property type="match status" value="1"/>
</dbReference>
<feature type="transmembrane region" description="Helical" evidence="4">
    <location>
        <begin position="12"/>
        <end position="34"/>
    </location>
</feature>
<evidence type="ECO:0000256" key="4">
    <source>
        <dbReference type="SAM" id="Phobius"/>
    </source>
</evidence>
<dbReference type="Pfam" id="PF00067">
    <property type="entry name" value="p450"/>
    <property type="match status" value="1"/>
</dbReference>
<dbReference type="PRINTS" id="PR00385">
    <property type="entry name" value="P450"/>
</dbReference>
<accession>H2YZR3</accession>
<evidence type="ECO:0000313" key="6">
    <source>
        <dbReference type="Proteomes" id="UP000007875"/>
    </source>
</evidence>
<keyword evidence="4" id="KW-0812">Transmembrane</keyword>
<dbReference type="GO" id="GO:0005506">
    <property type="term" value="F:iron ion binding"/>
    <property type="evidence" value="ECO:0007669"/>
    <property type="project" value="InterPro"/>
</dbReference>
<dbReference type="PROSITE" id="PS00086">
    <property type="entry name" value="CYTOCHROME_P450"/>
    <property type="match status" value="1"/>
</dbReference>
<dbReference type="PANTHER" id="PTHR24291:SF201">
    <property type="entry name" value="CYTOCHROME P450, FAMILY 4, SUBFAMILY B, POLYPEPTIDE 7"/>
    <property type="match status" value="1"/>
</dbReference>
<dbReference type="PANTHER" id="PTHR24291">
    <property type="entry name" value="CYTOCHROME P450 FAMILY 4"/>
    <property type="match status" value="1"/>
</dbReference>
<evidence type="ECO:0000256" key="3">
    <source>
        <dbReference type="RuleBase" id="RU000461"/>
    </source>
</evidence>
<dbReference type="InterPro" id="IPR002401">
    <property type="entry name" value="Cyt_P450_E_grp-I"/>
</dbReference>